<dbReference type="AlphaFoldDB" id="A0A5B7G0H6"/>
<protein>
    <submittedName>
        <fullName evidence="2">Uncharacterized protein</fullName>
    </submittedName>
</protein>
<dbReference type="Proteomes" id="UP000324222">
    <property type="component" value="Unassembled WGS sequence"/>
</dbReference>
<feature type="region of interest" description="Disordered" evidence="1">
    <location>
        <begin position="1"/>
        <end position="21"/>
    </location>
</feature>
<evidence type="ECO:0000256" key="1">
    <source>
        <dbReference type="SAM" id="MobiDB-lite"/>
    </source>
</evidence>
<dbReference type="EMBL" id="VSRR010009856">
    <property type="protein sequence ID" value="MPC50979.1"/>
    <property type="molecule type" value="Genomic_DNA"/>
</dbReference>
<organism evidence="2 3">
    <name type="scientific">Portunus trituberculatus</name>
    <name type="common">Swimming crab</name>
    <name type="synonym">Neptunus trituberculatus</name>
    <dbReference type="NCBI Taxonomy" id="210409"/>
    <lineage>
        <taxon>Eukaryota</taxon>
        <taxon>Metazoa</taxon>
        <taxon>Ecdysozoa</taxon>
        <taxon>Arthropoda</taxon>
        <taxon>Crustacea</taxon>
        <taxon>Multicrustacea</taxon>
        <taxon>Malacostraca</taxon>
        <taxon>Eumalacostraca</taxon>
        <taxon>Eucarida</taxon>
        <taxon>Decapoda</taxon>
        <taxon>Pleocyemata</taxon>
        <taxon>Brachyura</taxon>
        <taxon>Eubrachyura</taxon>
        <taxon>Portunoidea</taxon>
        <taxon>Portunidae</taxon>
        <taxon>Portuninae</taxon>
        <taxon>Portunus</taxon>
    </lineage>
</organism>
<proteinExistence type="predicted"/>
<keyword evidence="3" id="KW-1185">Reference proteome</keyword>
<evidence type="ECO:0000313" key="3">
    <source>
        <dbReference type="Proteomes" id="UP000324222"/>
    </source>
</evidence>
<feature type="compositionally biased region" description="Basic and acidic residues" evidence="1">
    <location>
        <begin position="7"/>
        <end position="17"/>
    </location>
</feature>
<comment type="caution">
    <text evidence="2">The sequence shown here is derived from an EMBL/GenBank/DDBJ whole genome shotgun (WGS) entry which is preliminary data.</text>
</comment>
<evidence type="ECO:0000313" key="2">
    <source>
        <dbReference type="EMBL" id="MPC50979.1"/>
    </source>
</evidence>
<name>A0A5B7G0H6_PORTR</name>
<gene>
    <name evidence="2" type="ORF">E2C01_044814</name>
</gene>
<sequence>MHTNFSTKEKKMGHNYEDFSPLHPTSIKYSSNRVSTGGVRTAGQGMVEGLETSGATSVNIQDLAMVSY</sequence>
<accession>A0A5B7G0H6</accession>
<reference evidence="2 3" key="1">
    <citation type="submission" date="2019-05" db="EMBL/GenBank/DDBJ databases">
        <title>Another draft genome of Portunus trituberculatus and its Hox gene families provides insights of decapod evolution.</title>
        <authorList>
            <person name="Jeong J.-H."/>
            <person name="Song I."/>
            <person name="Kim S."/>
            <person name="Choi T."/>
            <person name="Kim D."/>
            <person name="Ryu S."/>
            <person name="Kim W."/>
        </authorList>
    </citation>
    <scope>NUCLEOTIDE SEQUENCE [LARGE SCALE GENOMIC DNA]</scope>
    <source>
        <tissue evidence="2">Muscle</tissue>
    </source>
</reference>